<gene>
    <name evidence="2" type="ORF">MKK02DRAFT_29082</name>
</gene>
<protein>
    <submittedName>
        <fullName evidence="2">Uncharacterized protein</fullName>
    </submittedName>
</protein>
<evidence type="ECO:0000256" key="1">
    <source>
        <dbReference type="SAM" id="Coils"/>
    </source>
</evidence>
<keyword evidence="3" id="KW-1185">Reference proteome</keyword>
<dbReference type="GeneID" id="77726909"/>
<keyword evidence="1" id="KW-0175">Coiled coil</keyword>
<evidence type="ECO:0000313" key="3">
    <source>
        <dbReference type="Proteomes" id="UP001164286"/>
    </source>
</evidence>
<sequence>MSDNDTAYWRAVIDPYRQGSEARAKLLSRTDTVKGVTERFSDISHVVANQAKEERTDFLGGLSRTARISRELCQVPKDERRAYIDSLDAEHKQLPQGSEKWKEERLQMHMWLAHADEATGYLTAHKVPIHAEWQNEHWRVNSEEETAYTALLKEQAEQEVEDDRDPEKAKEAKARLKKLKKANARLRTLATRMEIAHTLYTFVRAGLGMGGDGTHKPWELDSTWCDTPRKISAIPDLKKERKEELLELRLRATSGSGGSGTGADTGTEVTVYLHGDLPEARLMSDHSMYAMHEDNDPLPSEAMDEDGRKETRTFYETQLRDLQATVGQSAAKADKDSILDAQASVCVCLMTEADVLINSWQNKFAEHLRPGETRAKFGANSDGTRSEKDAIDMWRFKRAIRDAEVACMIYKGSELIRSDPGSGAQCDTCDAGDRCAEHWWRRPTAPGMSRYLKDQGAPRIAPRAAGRCLSSGLTQQL</sequence>
<dbReference type="EMBL" id="JAKWFO010000011">
    <property type="protein sequence ID" value="KAI9633204.1"/>
    <property type="molecule type" value="Genomic_DNA"/>
</dbReference>
<evidence type="ECO:0000313" key="2">
    <source>
        <dbReference type="EMBL" id="KAI9633204.1"/>
    </source>
</evidence>
<comment type="caution">
    <text evidence="2">The sequence shown here is derived from an EMBL/GenBank/DDBJ whole genome shotgun (WGS) entry which is preliminary data.</text>
</comment>
<accession>A0AA38H637</accession>
<organism evidence="2 3">
    <name type="scientific">Dioszegia hungarica</name>
    <dbReference type="NCBI Taxonomy" id="4972"/>
    <lineage>
        <taxon>Eukaryota</taxon>
        <taxon>Fungi</taxon>
        <taxon>Dikarya</taxon>
        <taxon>Basidiomycota</taxon>
        <taxon>Agaricomycotina</taxon>
        <taxon>Tremellomycetes</taxon>
        <taxon>Tremellales</taxon>
        <taxon>Bulleribasidiaceae</taxon>
        <taxon>Dioszegia</taxon>
    </lineage>
</organism>
<proteinExistence type="predicted"/>
<dbReference type="RefSeq" id="XP_052942981.1">
    <property type="nucleotide sequence ID" value="XM_053087704.1"/>
</dbReference>
<dbReference type="AlphaFoldDB" id="A0AA38H637"/>
<feature type="coiled-coil region" evidence="1">
    <location>
        <begin position="169"/>
        <end position="196"/>
    </location>
</feature>
<dbReference type="Proteomes" id="UP001164286">
    <property type="component" value="Unassembled WGS sequence"/>
</dbReference>
<name>A0AA38H637_9TREE</name>
<reference evidence="2" key="1">
    <citation type="journal article" date="2022" name="G3 (Bethesda)">
        <title>High quality genome of the basidiomycete yeast Dioszegia hungarica PDD-24b-2 isolated from cloud water.</title>
        <authorList>
            <person name="Jarrige D."/>
            <person name="Haridas S."/>
            <person name="Bleykasten-Grosshans C."/>
            <person name="Joly M."/>
            <person name="Nadalig T."/>
            <person name="Sancelme M."/>
            <person name="Vuilleumier S."/>
            <person name="Grigoriev I.V."/>
            <person name="Amato P."/>
            <person name="Bringel F."/>
        </authorList>
    </citation>
    <scope>NUCLEOTIDE SEQUENCE</scope>
    <source>
        <strain evidence="2">PDD-24b-2</strain>
    </source>
</reference>